<dbReference type="AlphaFoldDB" id="A0AAD7CT75"/>
<evidence type="ECO:0000259" key="1">
    <source>
        <dbReference type="Pfam" id="PF20236"/>
    </source>
</evidence>
<dbReference type="InterPro" id="IPR046528">
    <property type="entry name" value="DUF6593"/>
</dbReference>
<keyword evidence="3" id="KW-1185">Reference proteome</keyword>
<reference evidence="2" key="1">
    <citation type="submission" date="2023-03" db="EMBL/GenBank/DDBJ databases">
        <title>Massive genome expansion in bonnet fungi (Mycena s.s.) driven by repeated elements and novel gene families across ecological guilds.</title>
        <authorList>
            <consortium name="Lawrence Berkeley National Laboratory"/>
            <person name="Harder C.B."/>
            <person name="Miyauchi S."/>
            <person name="Viragh M."/>
            <person name="Kuo A."/>
            <person name="Thoen E."/>
            <person name="Andreopoulos B."/>
            <person name="Lu D."/>
            <person name="Skrede I."/>
            <person name="Drula E."/>
            <person name="Henrissat B."/>
            <person name="Morin E."/>
            <person name="Kohler A."/>
            <person name="Barry K."/>
            <person name="LaButti K."/>
            <person name="Morin E."/>
            <person name="Salamov A."/>
            <person name="Lipzen A."/>
            <person name="Mereny Z."/>
            <person name="Hegedus B."/>
            <person name="Baldrian P."/>
            <person name="Stursova M."/>
            <person name="Weitz H."/>
            <person name="Taylor A."/>
            <person name="Grigoriev I.V."/>
            <person name="Nagy L.G."/>
            <person name="Martin F."/>
            <person name="Kauserud H."/>
        </authorList>
    </citation>
    <scope>NUCLEOTIDE SEQUENCE</scope>
    <source>
        <strain evidence="2">CBHHK067</strain>
    </source>
</reference>
<name>A0AAD7CT75_MYCRO</name>
<feature type="domain" description="DUF6593" evidence="1">
    <location>
        <begin position="21"/>
        <end position="174"/>
    </location>
</feature>
<accession>A0AAD7CT75</accession>
<evidence type="ECO:0000313" key="3">
    <source>
        <dbReference type="Proteomes" id="UP001221757"/>
    </source>
</evidence>
<sequence>MDSQLTLVPATPAHRLLFSTDSMKNTTLLLDGAPAYTISTDSDPNHSRTEIRAASEVQVLARVRRKDVLPNVITFPQVTATEMRLHKWFRKTALPDGSSAHVIDTEYRQFTLKTHPVHRLALFKFREDNLQTPVAHWQRSDGMSSLALGIQAGVPAAARAYILAAFIVWEFKLRMTEKASLIVLGA</sequence>
<proteinExistence type="predicted"/>
<protein>
    <recommendedName>
        <fullName evidence="1">DUF6593 domain-containing protein</fullName>
    </recommendedName>
</protein>
<dbReference type="Proteomes" id="UP001221757">
    <property type="component" value="Unassembled WGS sequence"/>
</dbReference>
<gene>
    <name evidence="2" type="ORF">B0H17DRAFT_1212148</name>
</gene>
<evidence type="ECO:0000313" key="2">
    <source>
        <dbReference type="EMBL" id="KAJ7661752.1"/>
    </source>
</evidence>
<organism evidence="2 3">
    <name type="scientific">Mycena rosella</name>
    <name type="common">Pink bonnet</name>
    <name type="synonym">Agaricus rosellus</name>
    <dbReference type="NCBI Taxonomy" id="1033263"/>
    <lineage>
        <taxon>Eukaryota</taxon>
        <taxon>Fungi</taxon>
        <taxon>Dikarya</taxon>
        <taxon>Basidiomycota</taxon>
        <taxon>Agaricomycotina</taxon>
        <taxon>Agaricomycetes</taxon>
        <taxon>Agaricomycetidae</taxon>
        <taxon>Agaricales</taxon>
        <taxon>Marasmiineae</taxon>
        <taxon>Mycenaceae</taxon>
        <taxon>Mycena</taxon>
    </lineage>
</organism>
<dbReference type="Pfam" id="PF20236">
    <property type="entry name" value="DUF6593"/>
    <property type="match status" value="1"/>
</dbReference>
<dbReference type="EMBL" id="JARKIE010000247">
    <property type="protein sequence ID" value="KAJ7661752.1"/>
    <property type="molecule type" value="Genomic_DNA"/>
</dbReference>
<comment type="caution">
    <text evidence="2">The sequence shown here is derived from an EMBL/GenBank/DDBJ whole genome shotgun (WGS) entry which is preliminary data.</text>
</comment>